<dbReference type="InterPro" id="IPR002878">
    <property type="entry name" value="ChsH2_C"/>
</dbReference>
<dbReference type="SUPFAM" id="SSF50249">
    <property type="entry name" value="Nucleic acid-binding proteins"/>
    <property type="match status" value="1"/>
</dbReference>
<dbReference type="PANTHER" id="PTHR34075:SF5">
    <property type="entry name" value="BLR3430 PROTEIN"/>
    <property type="match status" value="1"/>
</dbReference>
<evidence type="ECO:0000313" key="5">
    <source>
        <dbReference type="Proteomes" id="UP000192441"/>
    </source>
</evidence>
<dbReference type="EMBL" id="AP022607">
    <property type="protein sequence ID" value="BBZ14847.1"/>
    <property type="molecule type" value="Genomic_DNA"/>
</dbReference>
<dbReference type="PANTHER" id="PTHR34075">
    <property type="entry name" value="BLR3430 PROTEIN"/>
    <property type="match status" value="1"/>
</dbReference>
<dbReference type="Pfam" id="PF12172">
    <property type="entry name" value="zf-ChsH2"/>
    <property type="match status" value="1"/>
</dbReference>
<dbReference type="RefSeq" id="WP_083130750.1">
    <property type="nucleotide sequence ID" value="NZ_AP022607.1"/>
</dbReference>
<sequence length="151" mass="16790">MPASDYRRPQLRLVPSPTPESKAFWTGGRGGELLISHCASCHRFFHPPAPACWRCRSTDVGPQKVSGRATVAAYTVNRQPWVPGFDPPYVVATVELAEQPDVRLITNIVGIPVEQVRVGLQVEVFFEDWAADPADEDTRVWVPLFRPVPVS</sequence>
<organism evidence="4 5">
    <name type="scientific">Mycobacterium branderi</name>
    <dbReference type="NCBI Taxonomy" id="43348"/>
    <lineage>
        <taxon>Bacteria</taxon>
        <taxon>Bacillati</taxon>
        <taxon>Actinomycetota</taxon>
        <taxon>Actinomycetes</taxon>
        <taxon>Mycobacteriales</taxon>
        <taxon>Mycobacteriaceae</taxon>
        <taxon>Mycobacterium</taxon>
    </lineage>
</organism>
<evidence type="ECO:0000313" key="4">
    <source>
        <dbReference type="EMBL" id="ORA40354.1"/>
    </source>
</evidence>
<geneLocation type="plasmid" evidence="3 6">
    <name>pJCM12687</name>
</geneLocation>
<reference evidence="3 6" key="2">
    <citation type="journal article" date="2019" name="Emerg. Microbes Infect.">
        <title>Comprehensive subspecies identification of 175 nontuberculous mycobacteria species based on 7547 genomic profiles.</title>
        <authorList>
            <person name="Matsumoto Y."/>
            <person name="Kinjo T."/>
            <person name="Motooka D."/>
            <person name="Nabeya D."/>
            <person name="Jung N."/>
            <person name="Uechi K."/>
            <person name="Horii T."/>
            <person name="Iida T."/>
            <person name="Fujita J."/>
            <person name="Nakamura S."/>
        </authorList>
    </citation>
    <scope>NUCLEOTIDE SEQUENCE [LARGE SCALE GENOMIC DNA]</scope>
    <source>
        <strain evidence="3 6">JCM 12687</strain>
        <plasmid evidence="3">pJCM12687</plasmid>
    </source>
</reference>
<keyword evidence="3" id="KW-0614">Plasmid</keyword>
<reference evidence="4 5" key="1">
    <citation type="submission" date="2016-12" db="EMBL/GenBank/DDBJ databases">
        <title>The new phylogeny of genus Mycobacterium.</title>
        <authorList>
            <person name="Tortoli E."/>
            <person name="Trovato A."/>
            <person name="Cirillo D.M."/>
        </authorList>
    </citation>
    <scope>NUCLEOTIDE SEQUENCE [LARGE SCALE GENOMIC DNA]</scope>
    <source>
        <strain evidence="4 5">DSM 44624</strain>
    </source>
</reference>
<dbReference type="InterPro" id="IPR052513">
    <property type="entry name" value="Thioester_dehydratase-like"/>
</dbReference>
<evidence type="ECO:0000313" key="3">
    <source>
        <dbReference type="EMBL" id="BBZ14847.1"/>
    </source>
</evidence>
<keyword evidence="6" id="KW-1185">Reference proteome</keyword>
<protein>
    <submittedName>
        <fullName evidence="4">DNA-binding protein</fullName>
    </submittedName>
</protein>
<dbReference type="InterPro" id="IPR012340">
    <property type="entry name" value="NA-bd_OB-fold"/>
</dbReference>
<dbReference type="OrthoDB" id="7470921at2"/>
<dbReference type="Gene3D" id="6.10.30.10">
    <property type="match status" value="1"/>
</dbReference>
<keyword evidence="4" id="KW-0238">DNA-binding</keyword>
<evidence type="ECO:0000313" key="6">
    <source>
        <dbReference type="Proteomes" id="UP000467379"/>
    </source>
</evidence>
<accession>A0A7I7WCY6</accession>
<evidence type="ECO:0000259" key="1">
    <source>
        <dbReference type="Pfam" id="PF01796"/>
    </source>
</evidence>
<dbReference type="GO" id="GO:0003677">
    <property type="term" value="F:DNA binding"/>
    <property type="evidence" value="ECO:0007669"/>
    <property type="project" value="UniProtKB-KW"/>
</dbReference>
<evidence type="ECO:0000259" key="2">
    <source>
        <dbReference type="Pfam" id="PF12172"/>
    </source>
</evidence>
<dbReference type="AlphaFoldDB" id="A0A7I7WCY6"/>
<dbReference type="Pfam" id="PF01796">
    <property type="entry name" value="OB_ChsH2_C"/>
    <property type="match status" value="1"/>
</dbReference>
<reference evidence="3" key="3">
    <citation type="submission" date="2020-02" db="EMBL/GenBank/DDBJ databases">
        <authorList>
            <person name="Matsumoto Y."/>
            <person name="Motooka D."/>
            <person name="Nakamura S."/>
        </authorList>
    </citation>
    <scope>NUCLEOTIDE SEQUENCE</scope>
    <source>
        <strain evidence="3">JCM 12687</strain>
        <plasmid evidence="3">pJCM12687</plasmid>
    </source>
</reference>
<feature type="domain" description="ChsH2 rubredoxin-like zinc ribbon" evidence="2">
    <location>
        <begin position="25"/>
        <end position="60"/>
    </location>
</feature>
<dbReference type="EMBL" id="MVHM01000002">
    <property type="protein sequence ID" value="ORA40354.1"/>
    <property type="molecule type" value="Genomic_DNA"/>
</dbReference>
<name>A0A7I7WCY6_9MYCO</name>
<dbReference type="Proteomes" id="UP000192441">
    <property type="component" value="Unassembled WGS sequence"/>
</dbReference>
<feature type="domain" description="ChsH2 C-terminal OB-fold" evidence="1">
    <location>
        <begin position="63"/>
        <end position="126"/>
    </location>
</feature>
<gene>
    <name evidence="4" type="ORF">BST20_07395</name>
    <name evidence="3" type="ORF">MBRA_50420</name>
</gene>
<proteinExistence type="predicted"/>
<dbReference type="InterPro" id="IPR022002">
    <property type="entry name" value="ChsH2_Znr"/>
</dbReference>
<dbReference type="Proteomes" id="UP000467379">
    <property type="component" value="Plasmid pJCM12687"/>
</dbReference>